<evidence type="ECO:0000256" key="2">
    <source>
        <dbReference type="ARBA" id="ARBA00023125"/>
    </source>
</evidence>
<keyword evidence="2 5" id="KW-0238">DNA-binding</keyword>
<dbReference type="CDD" id="cd00086">
    <property type="entry name" value="homeodomain"/>
    <property type="match status" value="1"/>
</dbReference>
<dbReference type="SMART" id="SM00389">
    <property type="entry name" value="HOX"/>
    <property type="match status" value="1"/>
</dbReference>
<dbReference type="GO" id="GO:0003677">
    <property type="term" value="F:DNA binding"/>
    <property type="evidence" value="ECO:0007669"/>
    <property type="project" value="UniProtKB-KW"/>
</dbReference>
<comment type="caution">
    <text evidence="8">The sequence shown here is derived from an EMBL/GenBank/DDBJ whole genome shotgun (WGS) entry which is preliminary data.</text>
</comment>
<dbReference type="PANTHER" id="PTHR11850">
    <property type="entry name" value="HOMEOBOX PROTEIN TRANSCRIPTION FACTORS"/>
    <property type="match status" value="1"/>
</dbReference>
<dbReference type="InterPro" id="IPR032453">
    <property type="entry name" value="PKNOX/Meis_N"/>
</dbReference>
<comment type="similarity">
    <text evidence="1">Belongs to the TALE/MEIS homeobox family.</text>
</comment>
<dbReference type="Pfam" id="PF16493">
    <property type="entry name" value="Meis_PKNOX_N"/>
    <property type="match status" value="1"/>
</dbReference>
<evidence type="ECO:0000256" key="6">
    <source>
        <dbReference type="SAM" id="MobiDB-lite"/>
    </source>
</evidence>
<evidence type="ECO:0000256" key="3">
    <source>
        <dbReference type="ARBA" id="ARBA00023155"/>
    </source>
</evidence>
<evidence type="ECO:0000259" key="7">
    <source>
        <dbReference type="PROSITE" id="PS50071"/>
    </source>
</evidence>
<dbReference type="Proteomes" id="UP001623349">
    <property type="component" value="Unassembled WGS sequence"/>
</dbReference>
<reference evidence="8 9" key="1">
    <citation type="submission" date="2024-08" db="EMBL/GenBank/DDBJ databases">
        <title>The draft genome of Apodemus speciosus.</title>
        <authorList>
            <person name="Nabeshima K."/>
            <person name="Suzuki S."/>
            <person name="Onuma M."/>
        </authorList>
    </citation>
    <scope>NUCLEOTIDE SEQUENCE [LARGE SCALE GENOMIC DNA]</scope>
    <source>
        <strain evidence="8">IB14-021</strain>
    </source>
</reference>
<dbReference type="InterPro" id="IPR008422">
    <property type="entry name" value="KN_HD"/>
</dbReference>
<dbReference type="Gene3D" id="1.10.10.60">
    <property type="entry name" value="Homeodomain-like"/>
    <property type="match status" value="1"/>
</dbReference>
<protein>
    <submittedName>
        <fullName evidence="8">Homeobox protein Meis2</fullName>
    </submittedName>
</protein>
<keyword evidence="9" id="KW-1185">Reference proteome</keyword>
<dbReference type="InterPro" id="IPR050224">
    <property type="entry name" value="TALE_homeobox"/>
</dbReference>
<dbReference type="PROSITE" id="PS50071">
    <property type="entry name" value="HOMEOBOX_2"/>
    <property type="match status" value="1"/>
</dbReference>
<evidence type="ECO:0000313" key="9">
    <source>
        <dbReference type="Proteomes" id="UP001623349"/>
    </source>
</evidence>
<keyword evidence="3 5" id="KW-0371">Homeobox</keyword>
<dbReference type="InterPro" id="IPR001356">
    <property type="entry name" value="HD"/>
</dbReference>
<organism evidence="8 9">
    <name type="scientific">Apodemus speciosus</name>
    <name type="common">Large Japanese field mouse</name>
    <dbReference type="NCBI Taxonomy" id="105296"/>
    <lineage>
        <taxon>Eukaryota</taxon>
        <taxon>Metazoa</taxon>
        <taxon>Chordata</taxon>
        <taxon>Craniata</taxon>
        <taxon>Vertebrata</taxon>
        <taxon>Euteleostomi</taxon>
        <taxon>Mammalia</taxon>
        <taxon>Eutheria</taxon>
        <taxon>Euarchontoglires</taxon>
        <taxon>Glires</taxon>
        <taxon>Rodentia</taxon>
        <taxon>Myomorpha</taxon>
        <taxon>Muroidea</taxon>
        <taxon>Muridae</taxon>
        <taxon>Murinae</taxon>
        <taxon>Apodemus</taxon>
    </lineage>
</organism>
<evidence type="ECO:0000256" key="1">
    <source>
        <dbReference type="ARBA" id="ARBA00009661"/>
    </source>
</evidence>
<feature type="DNA-binding region" description="Homeobox" evidence="5">
    <location>
        <begin position="267"/>
        <end position="329"/>
    </location>
</feature>
<dbReference type="EMBL" id="BAAFST010000002">
    <property type="protein sequence ID" value="GAB1286702.1"/>
    <property type="molecule type" value="Genomic_DNA"/>
</dbReference>
<dbReference type="Pfam" id="PF05920">
    <property type="entry name" value="Homeobox_KN"/>
    <property type="match status" value="1"/>
</dbReference>
<evidence type="ECO:0000313" key="8">
    <source>
        <dbReference type="EMBL" id="GAB1286702.1"/>
    </source>
</evidence>
<gene>
    <name evidence="8" type="ORF">APTSU1_000193200</name>
</gene>
<proteinExistence type="inferred from homology"/>
<name>A0ABQ0EIM5_APOSI</name>
<dbReference type="InterPro" id="IPR009057">
    <property type="entry name" value="Homeodomain-like_sf"/>
</dbReference>
<accession>A0ABQ0EIM5</accession>
<evidence type="ECO:0000256" key="4">
    <source>
        <dbReference type="ARBA" id="ARBA00023242"/>
    </source>
</evidence>
<feature type="region of interest" description="Disordered" evidence="6">
    <location>
        <begin position="240"/>
        <end position="273"/>
    </location>
</feature>
<sequence>MDGVGVPASMYGDPHAPRPIPPVHHLNHGPPLHATQHYGAHAPHPNVMPASMGSAVNDALKRDKDAIYGALVFEKCELATCTPREPGVAGGDVCSSDSFNEDIAVFAKQVRAEKPLFSSNPELDNLMIQAIQVLRFHLLELEKVHELCDNFCHRYISCLKGKMPIDLVIDERDGSSKSDHEELSGSSTNLADHCGKIPWHPDIRTLHPGETMMMQPRLTQQAPQDPPVGAMLPRAETTAVSKCDGLDNSVASPGTGDDDDPDKDKKRQKKRGIFPKVATNIMRAWLFQHLTHPYPSEEQKKQLAQDTGLTILQVNNWFINARRRIVQPMIDQSNRAVSQGAAYSPEGQPMGSFVLDGQQHMGIRPAGLQSMPGDYVSQGGPMGMGMAQPSYTPPQMTPHPTQLRHGPPMHSYLPSHPHHPAMMMHGGPPTHPGMTMSAQSPTMLNSVDPNVGGQVMDIHAQ</sequence>
<comment type="subcellular location">
    <subcellularLocation>
        <location evidence="5">Nucleus</location>
    </subcellularLocation>
</comment>
<feature type="domain" description="Homeobox" evidence="7">
    <location>
        <begin position="265"/>
        <end position="328"/>
    </location>
</feature>
<dbReference type="SUPFAM" id="SSF46689">
    <property type="entry name" value="Homeodomain-like"/>
    <property type="match status" value="1"/>
</dbReference>
<evidence type="ECO:0000256" key="5">
    <source>
        <dbReference type="PROSITE-ProRule" id="PRU00108"/>
    </source>
</evidence>
<keyword evidence="4 5" id="KW-0539">Nucleus</keyword>